<gene>
    <name evidence="1" type="ORF">PSNMU_V1.4_AUG-EV-PASAV3_0090880</name>
</gene>
<protein>
    <submittedName>
        <fullName evidence="1">Uncharacterized protein</fullName>
    </submittedName>
</protein>
<accession>A0A448ZJE8</accession>
<dbReference type="AlphaFoldDB" id="A0A448ZJE8"/>
<proteinExistence type="predicted"/>
<reference evidence="1 2" key="1">
    <citation type="submission" date="2019-01" db="EMBL/GenBank/DDBJ databases">
        <authorList>
            <person name="Ferrante I. M."/>
        </authorList>
    </citation>
    <scope>NUCLEOTIDE SEQUENCE [LARGE SCALE GENOMIC DNA]</scope>
    <source>
        <strain evidence="1 2">B856</strain>
    </source>
</reference>
<keyword evidence="2" id="KW-1185">Reference proteome</keyword>
<evidence type="ECO:0000313" key="2">
    <source>
        <dbReference type="Proteomes" id="UP000291116"/>
    </source>
</evidence>
<dbReference type="Proteomes" id="UP000291116">
    <property type="component" value="Unassembled WGS sequence"/>
</dbReference>
<evidence type="ECO:0000313" key="1">
    <source>
        <dbReference type="EMBL" id="VEU42188.1"/>
    </source>
</evidence>
<sequence>MHANGKVPFELVESGLHCLRIFYEHFGTVVSHLHYEITVTKEGTFTGVTVDVDSSSASIQAEVKEEVVVTAAVCGVDTSNFAGFKVGQEFSICVQTEVGYVISSFKNVVCENGAVTKILFHQDGTVDLLTSFDLNAKRFTSVVTTGLIEGDDNQFECTGSVVLEKARRDLQASEENAEGLFAVQIPIAARSDGVDALGIAAPGVASGPLALGTTGAIALAAALL</sequence>
<name>A0A448ZJE8_9STRA</name>
<dbReference type="EMBL" id="CAACVS010000418">
    <property type="protein sequence ID" value="VEU42188.1"/>
    <property type="molecule type" value="Genomic_DNA"/>
</dbReference>
<organism evidence="1 2">
    <name type="scientific">Pseudo-nitzschia multistriata</name>
    <dbReference type="NCBI Taxonomy" id="183589"/>
    <lineage>
        <taxon>Eukaryota</taxon>
        <taxon>Sar</taxon>
        <taxon>Stramenopiles</taxon>
        <taxon>Ochrophyta</taxon>
        <taxon>Bacillariophyta</taxon>
        <taxon>Bacillariophyceae</taxon>
        <taxon>Bacillariophycidae</taxon>
        <taxon>Bacillariales</taxon>
        <taxon>Bacillariaceae</taxon>
        <taxon>Pseudo-nitzschia</taxon>
    </lineage>
</organism>